<proteinExistence type="predicted"/>
<organism evidence="1 2">
    <name type="scientific">Cystoisospora suis</name>
    <dbReference type="NCBI Taxonomy" id="483139"/>
    <lineage>
        <taxon>Eukaryota</taxon>
        <taxon>Sar</taxon>
        <taxon>Alveolata</taxon>
        <taxon>Apicomplexa</taxon>
        <taxon>Conoidasida</taxon>
        <taxon>Coccidia</taxon>
        <taxon>Eucoccidiorida</taxon>
        <taxon>Eimeriorina</taxon>
        <taxon>Sarcocystidae</taxon>
        <taxon>Cystoisospora</taxon>
    </lineage>
</organism>
<dbReference type="Proteomes" id="UP000221165">
    <property type="component" value="Unassembled WGS sequence"/>
</dbReference>
<protein>
    <submittedName>
        <fullName evidence="1">Uncharacterized protein</fullName>
    </submittedName>
</protein>
<evidence type="ECO:0000313" key="1">
    <source>
        <dbReference type="EMBL" id="PHJ15658.1"/>
    </source>
</evidence>
<dbReference type="AlphaFoldDB" id="A0A2C6KG52"/>
<reference evidence="1 2" key="1">
    <citation type="journal article" date="2017" name="Int. J. Parasitol.">
        <title>The genome of the protozoan parasite Cystoisospora suis and a reverse vaccinology approach to identify vaccine candidates.</title>
        <authorList>
            <person name="Palmieri N."/>
            <person name="Shrestha A."/>
            <person name="Ruttkowski B."/>
            <person name="Beck T."/>
            <person name="Vogl C."/>
            <person name="Tomley F."/>
            <person name="Blake D.P."/>
            <person name="Joachim A."/>
        </authorList>
    </citation>
    <scope>NUCLEOTIDE SEQUENCE [LARGE SCALE GENOMIC DNA]</scope>
    <source>
        <strain evidence="1 2">Wien I</strain>
    </source>
</reference>
<comment type="caution">
    <text evidence="1">The sequence shown here is derived from an EMBL/GenBank/DDBJ whole genome shotgun (WGS) entry which is preliminary data.</text>
</comment>
<sequence>MAATGVPVVWEVGWSVRRLAAKCTPPTGYRSASKTVVPNCCSFFDGRSDRPSARYTAKTDFHSGR</sequence>
<dbReference type="GeneID" id="94433846"/>
<evidence type="ECO:0000313" key="2">
    <source>
        <dbReference type="Proteomes" id="UP000221165"/>
    </source>
</evidence>
<gene>
    <name evidence="1" type="ORF">CSUI_010532</name>
</gene>
<dbReference type="RefSeq" id="XP_067917390.1">
    <property type="nucleotide sequence ID" value="XM_068070635.1"/>
</dbReference>
<keyword evidence="2" id="KW-1185">Reference proteome</keyword>
<name>A0A2C6KG52_9APIC</name>
<accession>A0A2C6KG52</accession>
<dbReference type="VEuPathDB" id="ToxoDB:CSUI_010532"/>
<dbReference type="EMBL" id="MIGC01007692">
    <property type="protein sequence ID" value="PHJ15658.1"/>
    <property type="molecule type" value="Genomic_DNA"/>
</dbReference>